<dbReference type="AlphaFoldDB" id="A0A4Q9MKV3"/>
<dbReference type="InterPro" id="IPR013087">
    <property type="entry name" value="Znf_C2H2_type"/>
</dbReference>
<feature type="region of interest" description="Disordered" evidence="1">
    <location>
        <begin position="535"/>
        <end position="601"/>
    </location>
</feature>
<feature type="region of interest" description="Disordered" evidence="1">
    <location>
        <begin position="247"/>
        <end position="404"/>
    </location>
</feature>
<dbReference type="Proteomes" id="UP000292957">
    <property type="component" value="Unassembled WGS sequence"/>
</dbReference>
<dbReference type="SMART" id="SM00355">
    <property type="entry name" value="ZnF_C2H2"/>
    <property type="match status" value="2"/>
</dbReference>
<feature type="region of interest" description="Disordered" evidence="1">
    <location>
        <begin position="162"/>
        <end position="234"/>
    </location>
</feature>
<feature type="compositionally biased region" description="Polar residues" evidence="1">
    <location>
        <begin position="302"/>
        <end position="317"/>
    </location>
</feature>
<dbReference type="OrthoDB" id="2649786at2759"/>
<organism evidence="3">
    <name type="scientific">Dichomitus squalens</name>
    <dbReference type="NCBI Taxonomy" id="114155"/>
    <lineage>
        <taxon>Eukaryota</taxon>
        <taxon>Fungi</taxon>
        <taxon>Dikarya</taxon>
        <taxon>Basidiomycota</taxon>
        <taxon>Agaricomycotina</taxon>
        <taxon>Agaricomycetes</taxon>
        <taxon>Polyporales</taxon>
        <taxon>Polyporaceae</taxon>
        <taxon>Dichomitus</taxon>
    </lineage>
</organism>
<reference evidence="3" key="1">
    <citation type="submission" date="2019-01" db="EMBL/GenBank/DDBJ databases">
        <title>Draft genome sequences of three monokaryotic isolates of the white-rot basidiomycete fungus Dichomitus squalens.</title>
        <authorList>
            <consortium name="DOE Joint Genome Institute"/>
            <person name="Lopez S.C."/>
            <person name="Andreopoulos B."/>
            <person name="Pangilinan J."/>
            <person name="Lipzen A."/>
            <person name="Riley R."/>
            <person name="Ahrendt S."/>
            <person name="Ng V."/>
            <person name="Barry K."/>
            <person name="Daum C."/>
            <person name="Grigoriev I.V."/>
            <person name="Hilden K.S."/>
            <person name="Makela M.R."/>
            <person name="de Vries R.P."/>
        </authorList>
    </citation>
    <scope>NUCLEOTIDE SEQUENCE [LARGE SCALE GENOMIC DNA]</scope>
    <source>
        <strain evidence="3">OM18370.1</strain>
    </source>
</reference>
<evidence type="ECO:0000256" key="1">
    <source>
        <dbReference type="SAM" id="MobiDB-lite"/>
    </source>
</evidence>
<feature type="compositionally biased region" description="Acidic residues" evidence="1">
    <location>
        <begin position="570"/>
        <end position="601"/>
    </location>
</feature>
<accession>A0A4Q9MKV3</accession>
<feature type="compositionally biased region" description="Low complexity" evidence="1">
    <location>
        <begin position="374"/>
        <end position="394"/>
    </location>
</feature>
<feature type="compositionally biased region" description="Basic residues" evidence="1">
    <location>
        <begin position="282"/>
        <end position="292"/>
    </location>
</feature>
<dbReference type="EMBL" id="ML143424">
    <property type="protein sequence ID" value="TBU28159.1"/>
    <property type="molecule type" value="Genomic_DNA"/>
</dbReference>
<feature type="compositionally biased region" description="Polar residues" evidence="1">
    <location>
        <begin position="356"/>
        <end position="367"/>
    </location>
</feature>
<evidence type="ECO:0000259" key="2">
    <source>
        <dbReference type="PROSITE" id="PS00028"/>
    </source>
</evidence>
<feature type="compositionally biased region" description="Basic residues" evidence="1">
    <location>
        <begin position="535"/>
        <end position="547"/>
    </location>
</feature>
<evidence type="ECO:0000313" key="3">
    <source>
        <dbReference type="EMBL" id="TBU28159.1"/>
    </source>
</evidence>
<feature type="domain" description="C2H2-type" evidence="2">
    <location>
        <begin position="488"/>
        <end position="511"/>
    </location>
</feature>
<dbReference type="PROSITE" id="PS00028">
    <property type="entry name" value="ZINC_FINGER_C2H2_1"/>
    <property type="match status" value="1"/>
</dbReference>
<protein>
    <recommendedName>
        <fullName evidence="2">C2H2-type domain-containing protein</fullName>
    </recommendedName>
</protein>
<name>A0A4Q9MKV3_9APHY</name>
<feature type="compositionally biased region" description="Pro residues" evidence="1">
    <location>
        <begin position="319"/>
        <end position="344"/>
    </location>
</feature>
<gene>
    <name evidence="3" type="ORF">BD311DRAFT_695298</name>
</gene>
<sequence>MTAPESSIQALYWLAAPMTEFPFIVPRPRSLNAFCTIEPSGSAINGMAHMYNVPPEFCQMTINPADVMPDDTYLEVWHCAEATIHYRDGQFVVDGVMAGVKPFVIGGLSPVYPHVLHHPRPDTAHGPLSTIARQASTDDVQDTPMLVLWRCTHGTLFVQAHEASVPSPPGSASAPTIEVPSLPEAPSPPQSSNGELQSVRVHDGSAGPPPPTARLASPWAPPANTQSAVPPATMHPSLSFATRAAPISPAGRPLSRPTQPQALAAPGTHHAPGVLPSLSPRMIKKLQDKKRRTVDPRKHTSIARSSVSGCSTLQSGFATPPPPPPPPPPAPSPTAIPRSPPPPITSCAPSPGDVPKQTTQNGQRNEQTPPPLTPAASSSLTPSSSAAPRTPSPAARDDAPTSSELICGINNCQDKVTPVSWEPHYMHAHELYESKWKHKALCPHRDCSDPAALAAKASRTQKTTFGSWQTFKRHVLQVHMPGGGAHVCPIPGCGRVFSRPDAALRHCDRAHDELAESARKRVRFDWKSRMKKSSKVARAKGSVRKVSRAQAPSVLHPTESAVGTSRMADSDDEYVPGTGDDEDEAMDMDMDMDMSDPDDYD</sequence>
<proteinExistence type="predicted"/>